<dbReference type="Pfam" id="PF00578">
    <property type="entry name" value="AhpC-TSA"/>
    <property type="match status" value="1"/>
</dbReference>
<dbReference type="GO" id="GO:0016209">
    <property type="term" value="F:antioxidant activity"/>
    <property type="evidence" value="ECO:0007669"/>
    <property type="project" value="InterPro"/>
</dbReference>
<feature type="domain" description="Thioredoxin" evidence="6">
    <location>
        <begin position="76"/>
        <end position="213"/>
    </location>
</feature>
<dbReference type="InterPro" id="IPR036249">
    <property type="entry name" value="Thioredoxin-like_sf"/>
</dbReference>
<dbReference type="GO" id="GO:0017004">
    <property type="term" value="P:cytochrome complex assembly"/>
    <property type="evidence" value="ECO:0007669"/>
    <property type="project" value="UniProtKB-KW"/>
</dbReference>
<dbReference type="PROSITE" id="PS51352">
    <property type="entry name" value="THIOREDOXIN_2"/>
    <property type="match status" value="1"/>
</dbReference>
<comment type="subcellular location">
    <subcellularLocation>
        <location evidence="1">Cell envelope</location>
    </subcellularLocation>
</comment>
<dbReference type="InterPro" id="IPR050553">
    <property type="entry name" value="Thioredoxin_ResA/DsbE_sf"/>
</dbReference>
<dbReference type="InterPro" id="IPR017937">
    <property type="entry name" value="Thioredoxin_CS"/>
</dbReference>
<evidence type="ECO:0000256" key="4">
    <source>
        <dbReference type="ARBA" id="ARBA00023157"/>
    </source>
</evidence>
<dbReference type="EMBL" id="FZMO01000020">
    <property type="protein sequence ID" value="SNQ45875.1"/>
    <property type="molecule type" value="Genomic_DNA"/>
</dbReference>
<keyword evidence="4" id="KW-1015">Disulfide bond</keyword>
<dbReference type="Proteomes" id="UP000234331">
    <property type="component" value="Unassembled WGS sequence"/>
</dbReference>
<name>A0A2I2KJP3_9ACTN</name>
<dbReference type="PANTHER" id="PTHR42852:SF6">
    <property type="entry name" value="THIOL:DISULFIDE INTERCHANGE PROTEIN DSBE"/>
    <property type="match status" value="1"/>
</dbReference>
<evidence type="ECO:0000256" key="2">
    <source>
        <dbReference type="ARBA" id="ARBA00022748"/>
    </source>
</evidence>
<reference evidence="7 8" key="1">
    <citation type="submission" date="2017-06" db="EMBL/GenBank/DDBJ databases">
        <authorList>
            <person name="Kim H.J."/>
            <person name="Triplett B.A."/>
        </authorList>
    </citation>
    <scope>NUCLEOTIDE SEQUENCE [LARGE SCALE GENOMIC DNA]</scope>
    <source>
        <strain evidence="7">FRACA_ARgP5</strain>
    </source>
</reference>
<sequence length="215" mass="22317">MSGDRLATPRCGVAGDGSARRQPWARRWRRLTGAALAVTLAGVLAACSTSGNTASATGGDGYGFVQQRAGQDFVPADRRHAAPELSGKNLDGAPLSVTSFRGKVVVVNFWASWCAPCRAETPGLATLAKQNPSVAFLGVNEKDSPASAKAFARDFGTPYPSIIDKLGTLAAGWPVAPGLPSTFVLDPDGRIAARFTGGVLPEDLTPVLARLRAEA</sequence>
<dbReference type="InterPro" id="IPR013766">
    <property type="entry name" value="Thioredoxin_domain"/>
</dbReference>
<dbReference type="SUPFAM" id="SSF52833">
    <property type="entry name" value="Thioredoxin-like"/>
    <property type="match status" value="1"/>
</dbReference>
<organism evidence="7 8">
    <name type="scientific">Frankia canadensis</name>
    <dbReference type="NCBI Taxonomy" id="1836972"/>
    <lineage>
        <taxon>Bacteria</taxon>
        <taxon>Bacillati</taxon>
        <taxon>Actinomycetota</taxon>
        <taxon>Actinomycetes</taxon>
        <taxon>Frankiales</taxon>
        <taxon>Frankiaceae</taxon>
        <taxon>Frankia</taxon>
    </lineage>
</organism>
<evidence type="ECO:0000313" key="7">
    <source>
        <dbReference type="EMBL" id="SNQ45875.1"/>
    </source>
</evidence>
<dbReference type="PROSITE" id="PS00194">
    <property type="entry name" value="THIOREDOXIN_1"/>
    <property type="match status" value="1"/>
</dbReference>
<dbReference type="GO" id="GO:0016491">
    <property type="term" value="F:oxidoreductase activity"/>
    <property type="evidence" value="ECO:0007669"/>
    <property type="project" value="InterPro"/>
</dbReference>
<gene>
    <name evidence="7" type="ORF">FRACA_1160009</name>
</gene>
<accession>A0A2I2KJP3</accession>
<keyword evidence="2" id="KW-0201">Cytochrome c-type biogenesis</keyword>
<dbReference type="AlphaFoldDB" id="A0A2I2KJP3"/>
<proteinExistence type="predicted"/>
<keyword evidence="3" id="KW-0735">Signal-anchor</keyword>
<dbReference type="PANTHER" id="PTHR42852">
    <property type="entry name" value="THIOL:DISULFIDE INTERCHANGE PROTEIN DSBE"/>
    <property type="match status" value="1"/>
</dbReference>
<evidence type="ECO:0000259" key="6">
    <source>
        <dbReference type="PROSITE" id="PS51352"/>
    </source>
</evidence>
<keyword evidence="3" id="KW-0812">Transmembrane</keyword>
<evidence type="ECO:0000256" key="1">
    <source>
        <dbReference type="ARBA" id="ARBA00004196"/>
    </source>
</evidence>
<keyword evidence="8" id="KW-1185">Reference proteome</keyword>
<evidence type="ECO:0000313" key="8">
    <source>
        <dbReference type="Proteomes" id="UP000234331"/>
    </source>
</evidence>
<dbReference type="InterPro" id="IPR000866">
    <property type="entry name" value="AhpC/TSA"/>
</dbReference>
<protein>
    <submittedName>
        <fullName evidence="7">Thiol-disulfide isomerase-like thioredoxin</fullName>
    </submittedName>
</protein>
<dbReference type="CDD" id="cd02966">
    <property type="entry name" value="TlpA_like_family"/>
    <property type="match status" value="1"/>
</dbReference>
<evidence type="ECO:0000256" key="5">
    <source>
        <dbReference type="ARBA" id="ARBA00023284"/>
    </source>
</evidence>
<dbReference type="GO" id="GO:0030313">
    <property type="term" value="C:cell envelope"/>
    <property type="evidence" value="ECO:0007669"/>
    <property type="project" value="UniProtKB-SubCell"/>
</dbReference>
<keyword evidence="7" id="KW-0413">Isomerase</keyword>
<dbReference type="GO" id="GO:0016853">
    <property type="term" value="F:isomerase activity"/>
    <property type="evidence" value="ECO:0007669"/>
    <property type="project" value="UniProtKB-KW"/>
</dbReference>
<evidence type="ECO:0000256" key="3">
    <source>
        <dbReference type="ARBA" id="ARBA00022968"/>
    </source>
</evidence>
<dbReference type="OrthoDB" id="9796554at2"/>
<keyword evidence="5" id="KW-0676">Redox-active center</keyword>
<dbReference type="Gene3D" id="3.40.30.10">
    <property type="entry name" value="Glutaredoxin"/>
    <property type="match status" value="1"/>
</dbReference>